<gene>
    <name evidence="2" type="ORF">BDW47DRAFT_107636</name>
</gene>
<accession>A0A2I2F8N5</accession>
<keyword evidence="3" id="KW-1185">Reference proteome</keyword>
<reference evidence="2 3" key="1">
    <citation type="submission" date="2017-12" db="EMBL/GenBank/DDBJ databases">
        <authorList>
            <consortium name="DOE Joint Genome Institute"/>
            <person name="Haridas S."/>
            <person name="Kjaerbolling I."/>
            <person name="Vesth T.C."/>
            <person name="Frisvad J.C."/>
            <person name="Nybo J.L."/>
            <person name="Theobald S."/>
            <person name="Kuo A."/>
            <person name="Bowyer P."/>
            <person name="Matsuda Y."/>
            <person name="Mondo S."/>
            <person name="Lyhne E.K."/>
            <person name="Kogle M.E."/>
            <person name="Clum A."/>
            <person name="Lipzen A."/>
            <person name="Salamov A."/>
            <person name="Ngan C.Y."/>
            <person name="Daum C."/>
            <person name="Chiniquy J."/>
            <person name="Barry K."/>
            <person name="LaButti K."/>
            <person name="Simmons B.A."/>
            <person name="Magnuson J.K."/>
            <person name="Mortensen U.H."/>
            <person name="Larsen T.O."/>
            <person name="Grigoriev I.V."/>
            <person name="Baker S.E."/>
            <person name="Andersen M.R."/>
            <person name="Nordberg H.P."/>
            <person name="Cantor M.N."/>
            <person name="Hua S.X."/>
        </authorList>
    </citation>
    <scope>NUCLEOTIDE SEQUENCE [LARGE SCALE GENOMIC DNA]</scope>
    <source>
        <strain evidence="2 3">CBS 102.13</strain>
    </source>
</reference>
<dbReference type="RefSeq" id="XP_024671002.1">
    <property type="nucleotide sequence ID" value="XM_024813054.1"/>
</dbReference>
<organism evidence="2 3">
    <name type="scientific">Aspergillus candidus</name>
    <dbReference type="NCBI Taxonomy" id="41067"/>
    <lineage>
        <taxon>Eukaryota</taxon>
        <taxon>Fungi</taxon>
        <taxon>Dikarya</taxon>
        <taxon>Ascomycota</taxon>
        <taxon>Pezizomycotina</taxon>
        <taxon>Eurotiomycetes</taxon>
        <taxon>Eurotiomycetidae</taxon>
        <taxon>Eurotiales</taxon>
        <taxon>Aspergillaceae</taxon>
        <taxon>Aspergillus</taxon>
        <taxon>Aspergillus subgen. Circumdati</taxon>
    </lineage>
</organism>
<protein>
    <submittedName>
        <fullName evidence="2">Uncharacterized protein</fullName>
    </submittedName>
</protein>
<evidence type="ECO:0000256" key="1">
    <source>
        <dbReference type="SAM" id="Phobius"/>
    </source>
</evidence>
<proteinExistence type="predicted"/>
<keyword evidence="1" id="KW-1133">Transmembrane helix</keyword>
<feature type="transmembrane region" description="Helical" evidence="1">
    <location>
        <begin position="20"/>
        <end position="43"/>
    </location>
</feature>
<dbReference type="GeneID" id="36520214"/>
<dbReference type="AlphaFoldDB" id="A0A2I2F8N5"/>
<evidence type="ECO:0000313" key="3">
    <source>
        <dbReference type="Proteomes" id="UP000234585"/>
    </source>
</evidence>
<keyword evidence="1" id="KW-0472">Membrane</keyword>
<sequence length="67" mass="7920">MMIIELYLGRYLFPLSLTVIHFSLFNKVLLGLFPMTCIFSTSCPLRTMRRKKQHDLAANTRDRAQWD</sequence>
<keyword evidence="1" id="KW-0812">Transmembrane</keyword>
<evidence type="ECO:0000313" key="2">
    <source>
        <dbReference type="EMBL" id="PLB36990.1"/>
    </source>
</evidence>
<dbReference type="Proteomes" id="UP000234585">
    <property type="component" value="Unassembled WGS sequence"/>
</dbReference>
<dbReference type="EMBL" id="KZ559146">
    <property type="protein sequence ID" value="PLB36990.1"/>
    <property type="molecule type" value="Genomic_DNA"/>
</dbReference>
<name>A0A2I2F8N5_ASPCN</name>